<evidence type="ECO:0000256" key="3">
    <source>
        <dbReference type="ARBA" id="ARBA00023128"/>
    </source>
</evidence>
<dbReference type="Gene3D" id="3.30.1360.120">
    <property type="entry name" value="Probable tRNA modification gtpase trme, domain 1"/>
    <property type="match status" value="1"/>
</dbReference>
<dbReference type="Proteomes" id="UP000664859">
    <property type="component" value="Unassembled WGS sequence"/>
</dbReference>
<evidence type="ECO:0000259" key="4">
    <source>
        <dbReference type="Pfam" id="PF01571"/>
    </source>
</evidence>
<dbReference type="EMBL" id="JAFCMP010000552">
    <property type="protein sequence ID" value="KAG5175215.1"/>
    <property type="molecule type" value="Genomic_DNA"/>
</dbReference>
<dbReference type="NCBIfam" id="TIGR03317">
    <property type="entry name" value="ygfZ_signature"/>
    <property type="match status" value="1"/>
</dbReference>
<dbReference type="PANTHER" id="PTHR22602:SF0">
    <property type="entry name" value="TRANSFERASE CAF17, MITOCHONDRIAL-RELATED"/>
    <property type="match status" value="1"/>
</dbReference>
<sequence length="281" mass="30033">MCARLEGRSVIEIKGVDATKLLQGLVTSDVSRLQASSDCQPTVFLNTKGRVLADGLLTKADDNSYLLDCPLPVLQQLIRHIKVYKLRSKAAVTDCSNSLAVVVGGASLPDAPAAADFTTVLGNLRGLQGAVISSMDPRCSTLGARAIVSREVSWEGLGCCTRITESEYDTVRLSHGVAEGRELLERTPLECDLDLLGYISFTKGCYLGQELTARTHFKGVVRKRVLPVIITDQHYSLPRLPSAAELPPQSIRLSGATPAAVAEGVDIVCGADKLRSATAKQ</sequence>
<keyword evidence="6" id="KW-1185">Reference proteome</keyword>
<evidence type="ECO:0000256" key="2">
    <source>
        <dbReference type="ARBA" id="ARBA00022946"/>
    </source>
</evidence>
<organism evidence="5 6">
    <name type="scientific">Tribonema minus</name>
    <dbReference type="NCBI Taxonomy" id="303371"/>
    <lineage>
        <taxon>Eukaryota</taxon>
        <taxon>Sar</taxon>
        <taxon>Stramenopiles</taxon>
        <taxon>Ochrophyta</taxon>
        <taxon>PX clade</taxon>
        <taxon>Xanthophyceae</taxon>
        <taxon>Tribonematales</taxon>
        <taxon>Tribonemataceae</taxon>
        <taxon>Tribonema</taxon>
    </lineage>
</organism>
<dbReference type="Pfam" id="PF01571">
    <property type="entry name" value="GCV_T"/>
    <property type="match status" value="1"/>
</dbReference>
<dbReference type="OrthoDB" id="191995at2759"/>
<feature type="domain" description="GCVT N-terminal" evidence="4">
    <location>
        <begin position="11"/>
        <end position="101"/>
    </location>
</feature>
<evidence type="ECO:0000313" key="5">
    <source>
        <dbReference type="EMBL" id="KAG5175215.1"/>
    </source>
</evidence>
<comment type="caution">
    <text evidence="5">The sequence shown here is derived from an EMBL/GenBank/DDBJ whole genome shotgun (WGS) entry which is preliminary data.</text>
</comment>
<protein>
    <recommendedName>
        <fullName evidence="4">GCVT N-terminal domain-containing protein</fullName>
    </recommendedName>
</protein>
<proteinExistence type="predicted"/>
<keyword evidence="3" id="KW-0496">Mitochondrion</keyword>
<evidence type="ECO:0000256" key="1">
    <source>
        <dbReference type="ARBA" id="ARBA00004173"/>
    </source>
</evidence>
<dbReference type="AlphaFoldDB" id="A0A835YHD8"/>
<evidence type="ECO:0000313" key="6">
    <source>
        <dbReference type="Proteomes" id="UP000664859"/>
    </source>
</evidence>
<reference evidence="5" key="1">
    <citation type="submission" date="2021-02" db="EMBL/GenBank/DDBJ databases">
        <title>First Annotated Genome of the Yellow-green Alga Tribonema minus.</title>
        <authorList>
            <person name="Mahan K.M."/>
        </authorList>
    </citation>
    <scope>NUCLEOTIDE SEQUENCE</scope>
    <source>
        <strain evidence="5">UTEX B ZZ1240</strain>
    </source>
</reference>
<dbReference type="SUPFAM" id="SSF103025">
    <property type="entry name" value="Folate-binding domain"/>
    <property type="match status" value="1"/>
</dbReference>
<name>A0A835YHD8_9STRA</name>
<dbReference type="InterPro" id="IPR017703">
    <property type="entry name" value="YgfZ/GCV_T_CS"/>
</dbReference>
<accession>A0A835YHD8</accession>
<keyword evidence="2" id="KW-0809">Transit peptide</keyword>
<dbReference type="GO" id="GO:0005759">
    <property type="term" value="C:mitochondrial matrix"/>
    <property type="evidence" value="ECO:0007669"/>
    <property type="project" value="TreeGrafter"/>
</dbReference>
<gene>
    <name evidence="5" type="ORF">JKP88DRAFT_283710</name>
</gene>
<dbReference type="GO" id="GO:0016226">
    <property type="term" value="P:iron-sulfur cluster assembly"/>
    <property type="evidence" value="ECO:0007669"/>
    <property type="project" value="TreeGrafter"/>
</dbReference>
<dbReference type="InterPro" id="IPR045179">
    <property type="entry name" value="YgfZ/GcvT"/>
</dbReference>
<dbReference type="PANTHER" id="PTHR22602">
    <property type="entry name" value="TRANSFERASE CAF17, MITOCHONDRIAL-RELATED"/>
    <property type="match status" value="1"/>
</dbReference>
<comment type="subcellular location">
    <subcellularLocation>
        <location evidence="1">Mitochondrion</location>
    </subcellularLocation>
</comment>
<dbReference type="InterPro" id="IPR027266">
    <property type="entry name" value="TrmE/GcvT-like"/>
</dbReference>
<dbReference type="InterPro" id="IPR006222">
    <property type="entry name" value="GCVT_N"/>
</dbReference>